<organism evidence="2 3">
    <name type="scientific">Actinomadura fulvescens</name>
    <dbReference type="NCBI Taxonomy" id="46160"/>
    <lineage>
        <taxon>Bacteria</taxon>
        <taxon>Bacillati</taxon>
        <taxon>Actinomycetota</taxon>
        <taxon>Actinomycetes</taxon>
        <taxon>Streptosporangiales</taxon>
        <taxon>Thermomonosporaceae</taxon>
        <taxon>Actinomadura</taxon>
    </lineage>
</organism>
<feature type="region of interest" description="Disordered" evidence="1">
    <location>
        <begin position="98"/>
        <end position="124"/>
    </location>
</feature>
<evidence type="ECO:0000256" key="1">
    <source>
        <dbReference type="SAM" id="MobiDB-lite"/>
    </source>
</evidence>
<protein>
    <submittedName>
        <fullName evidence="2">Uncharacterized protein</fullName>
    </submittedName>
</protein>
<dbReference type="Proteomes" id="UP001501509">
    <property type="component" value="Unassembled WGS sequence"/>
</dbReference>
<comment type="caution">
    <text evidence="2">The sequence shown here is derived from an EMBL/GenBank/DDBJ whole genome shotgun (WGS) entry which is preliminary data.</text>
</comment>
<proteinExistence type="predicted"/>
<reference evidence="2 3" key="1">
    <citation type="journal article" date="2019" name="Int. J. Syst. Evol. Microbiol.">
        <title>The Global Catalogue of Microorganisms (GCM) 10K type strain sequencing project: providing services to taxonomists for standard genome sequencing and annotation.</title>
        <authorList>
            <consortium name="The Broad Institute Genomics Platform"/>
            <consortium name="The Broad Institute Genome Sequencing Center for Infectious Disease"/>
            <person name="Wu L."/>
            <person name="Ma J."/>
        </authorList>
    </citation>
    <scope>NUCLEOTIDE SEQUENCE [LARGE SCALE GENOMIC DNA]</scope>
    <source>
        <strain evidence="2 3">JCM 6833</strain>
    </source>
</reference>
<gene>
    <name evidence="2" type="ORF">GCM10010411_63870</name>
</gene>
<name>A0ABN3Q7Q6_9ACTN</name>
<sequence length="159" mass="17597">MTLLEPVVQAGGAPYGLSAERPNALPAETDLDLAAVWLQRRYPDLCCWWGEYTGSIWALLPGQLVEAKNAIDLARRIDALSERSTPRDVTGCFIQQEKAPQRTPKGSWEDRGRQPSLAPGRTLSSDVATCRRRNGRLSRVLAGCRRILLREAQLGSKGR</sequence>
<evidence type="ECO:0000313" key="2">
    <source>
        <dbReference type="EMBL" id="GAA2619353.1"/>
    </source>
</evidence>
<dbReference type="EMBL" id="BAAATD010000009">
    <property type="protein sequence ID" value="GAA2619353.1"/>
    <property type="molecule type" value="Genomic_DNA"/>
</dbReference>
<accession>A0ABN3Q7Q6</accession>
<evidence type="ECO:0000313" key="3">
    <source>
        <dbReference type="Proteomes" id="UP001501509"/>
    </source>
</evidence>
<keyword evidence="3" id="KW-1185">Reference proteome</keyword>